<dbReference type="InterPro" id="IPR048423">
    <property type="entry name" value="DRL_cat"/>
</dbReference>
<dbReference type="InterPro" id="IPR000683">
    <property type="entry name" value="Gfo/Idh/MocA-like_OxRdtase_N"/>
</dbReference>
<keyword evidence="5" id="KW-1185">Reference proteome</keyword>
<comment type="caution">
    <text evidence="4">The sequence shown here is derived from an EMBL/GenBank/DDBJ whole genome shotgun (WGS) entry which is preliminary data.</text>
</comment>
<evidence type="ECO:0000313" key="5">
    <source>
        <dbReference type="Proteomes" id="UP001431221"/>
    </source>
</evidence>
<sequence>MSLYEQLQARQEQARPIRIGMIGAGKFGTMFLAQAIRIPGIHLVGVVDLSPSAALSNMELVGWSAEQICKTSLADAAKSGRTHVGDDWEALVSHPEIEIIIECTGNPDAAVRHCLKAFEAGKDVINVTVEADAFCGVGLARRAEAAGVLYSMAYGDQPALACELVDWARTCGFGVVAAGRGHKWLPHYRQSTPDTVWDHWGLTREQAERGRLNAKMFNAFLDGSKPAIESAAIANSTGLDAPENGLLFPPGGIDDVPNLMRPRSEGGVLERKGLVEVASCLTTDGKQIPHDIRKGVWVCFEGDTEYLRNCFEEYKVVTDTTGRYMCNYKRWHLIGLELGYSVASLALRREPTGVSKDFRADVAALAKRDLLPGEKLDGEGGFTVSGLLVPAEKSVREGLLPLGLAHEIKLIRPVKAGTAVRWEDVEVPKTGDAYLLRKEIERLGAASANSPETGNVERAFEKEHG</sequence>
<dbReference type="CDD" id="cd11616">
    <property type="entry name" value="SAF_DH_OX_like"/>
    <property type="match status" value="1"/>
</dbReference>
<protein>
    <submittedName>
        <fullName evidence="4">Gfo/Idh/MocA family oxidoreductase</fullName>
    </submittedName>
</protein>
<name>A0ABT0H3H6_9HYPH</name>
<evidence type="ECO:0000259" key="2">
    <source>
        <dbReference type="Pfam" id="PF01408"/>
    </source>
</evidence>
<proteinExistence type="predicted"/>
<dbReference type="Gene3D" id="3.40.50.720">
    <property type="entry name" value="NAD(P)-binding Rossmann-like Domain"/>
    <property type="match status" value="1"/>
</dbReference>
<dbReference type="RefSeq" id="WP_248160260.1">
    <property type="nucleotide sequence ID" value="NZ_JALNMJ010000052.1"/>
</dbReference>
<dbReference type="PANTHER" id="PTHR37850">
    <property type="entry name" value="STRU PROTEIN"/>
    <property type="match status" value="1"/>
</dbReference>
<dbReference type="InterPro" id="IPR036291">
    <property type="entry name" value="NAD(P)-bd_dom_sf"/>
</dbReference>
<evidence type="ECO:0000256" key="1">
    <source>
        <dbReference type="SAM" id="MobiDB-lite"/>
    </source>
</evidence>
<evidence type="ECO:0000313" key="4">
    <source>
        <dbReference type="EMBL" id="MCK7616233.1"/>
    </source>
</evidence>
<dbReference type="Pfam" id="PF01408">
    <property type="entry name" value="GFO_IDH_MocA"/>
    <property type="match status" value="1"/>
</dbReference>
<feature type="domain" description="Oxidoreductase DRL-like catalytic" evidence="3">
    <location>
        <begin position="155"/>
        <end position="338"/>
    </location>
</feature>
<evidence type="ECO:0000259" key="3">
    <source>
        <dbReference type="Pfam" id="PF21135"/>
    </source>
</evidence>
<feature type="domain" description="Gfo/Idh/MocA-like oxidoreductase N-terminal" evidence="2">
    <location>
        <begin position="17"/>
        <end position="125"/>
    </location>
</feature>
<gene>
    <name evidence="4" type="ORF">M0H32_29165</name>
</gene>
<dbReference type="SUPFAM" id="SSF51735">
    <property type="entry name" value="NAD(P)-binding Rossmann-fold domains"/>
    <property type="match status" value="1"/>
</dbReference>
<dbReference type="Proteomes" id="UP001431221">
    <property type="component" value="Unassembled WGS sequence"/>
</dbReference>
<accession>A0ABT0H3H6</accession>
<dbReference type="EMBL" id="JALNMJ010000052">
    <property type="protein sequence ID" value="MCK7616233.1"/>
    <property type="molecule type" value="Genomic_DNA"/>
</dbReference>
<organism evidence="4 5">
    <name type="scientific">Roseibium sediminicola</name>
    <dbReference type="NCBI Taxonomy" id="2933272"/>
    <lineage>
        <taxon>Bacteria</taxon>
        <taxon>Pseudomonadati</taxon>
        <taxon>Pseudomonadota</taxon>
        <taxon>Alphaproteobacteria</taxon>
        <taxon>Hyphomicrobiales</taxon>
        <taxon>Stappiaceae</taxon>
        <taxon>Roseibium</taxon>
    </lineage>
</organism>
<feature type="region of interest" description="Disordered" evidence="1">
    <location>
        <begin position="446"/>
        <end position="465"/>
    </location>
</feature>
<reference evidence="4" key="1">
    <citation type="submission" date="2022-04" db="EMBL/GenBank/DDBJ databases">
        <title>Roseibium sp. CAU 1639 isolated from mud.</title>
        <authorList>
            <person name="Kim W."/>
        </authorList>
    </citation>
    <scope>NUCLEOTIDE SEQUENCE</scope>
    <source>
        <strain evidence="4">CAU 1639</strain>
    </source>
</reference>
<dbReference type="Pfam" id="PF21135">
    <property type="entry name" value="DRL_cat"/>
    <property type="match status" value="1"/>
</dbReference>
<dbReference type="PANTHER" id="PTHR37850:SF2">
    <property type="entry name" value="SAF DOMAIN PROTEIN"/>
    <property type="match status" value="1"/>
</dbReference>